<organism evidence="3 4">
    <name type="scientific">Chlorobium ferrooxidans DSM 13031</name>
    <dbReference type="NCBI Taxonomy" id="377431"/>
    <lineage>
        <taxon>Bacteria</taxon>
        <taxon>Pseudomonadati</taxon>
        <taxon>Chlorobiota</taxon>
        <taxon>Chlorobiia</taxon>
        <taxon>Chlorobiales</taxon>
        <taxon>Chlorobiaceae</taxon>
        <taxon>Chlorobium/Pelodictyon group</taxon>
        <taxon>Chlorobium</taxon>
    </lineage>
</organism>
<gene>
    <name evidence="3" type="ORF">CferDRAFT_0500</name>
</gene>
<feature type="transmembrane region" description="Helical" evidence="1">
    <location>
        <begin position="117"/>
        <end position="139"/>
    </location>
</feature>
<dbReference type="RefSeq" id="WP_006366745.1">
    <property type="nucleotide sequence ID" value="NZ_AASE01000016.1"/>
</dbReference>
<dbReference type="AlphaFoldDB" id="Q0YQP1"/>
<keyword evidence="1" id="KW-0472">Membrane</keyword>
<dbReference type="GO" id="GO:0080120">
    <property type="term" value="P:CAAX-box protein maturation"/>
    <property type="evidence" value="ECO:0007669"/>
    <property type="project" value="UniProtKB-ARBA"/>
</dbReference>
<keyword evidence="4" id="KW-1185">Reference proteome</keyword>
<reference evidence="3 4" key="2">
    <citation type="submission" date="2006-07" db="EMBL/GenBank/DDBJ databases">
        <title>Sequencing of the draft genome and assembly of Chlorobium ferroxidans DSM 13031.</title>
        <authorList>
            <consortium name="US DOE Joint Genome Institute (JGI-PGF)"/>
            <person name="Copeland A."/>
            <person name="Lucas S."/>
            <person name="Lapidus A."/>
            <person name="Barry K."/>
            <person name="Glavina del Rio T."/>
            <person name="Dalin E."/>
            <person name="Tice H."/>
            <person name="Bruce D."/>
            <person name="Pitluck S."/>
            <person name="Richardson P."/>
        </authorList>
    </citation>
    <scope>NUCLEOTIDE SEQUENCE [LARGE SCALE GENOMIC DNA]</scope>
    <source>
        <strain evidence="3 4">DSM 13031</strain>
    </source>
</reference>
<evidence type="ECO:0000313" key="3">
    <source>
        <dbReference type="EMBL" id="EAT58580.1"/>
    </source>
</evidence>
<comment type="caution">
    <text evidence="3">The sequence shown here is derived from an EMBL/GenBank/DDBJ whole genome shotgun (WGS) entry which is preliminary data.</text>
</comment>
<keyword evidence="1" id="KW-0812">Transmembrane</keyword>
<feature type="transmembrane region" description="Helical" evidence="1">
    <location>
        <begin position="254"/>
        <end position="277"/>
    </location>
</feature>
<dbReference type="Pfam" id="PF02517">
    <property type="entry name" value="Rce1-like"/>
    <property type="match status" value="1"/>
</dbReference>
<evidence type="ECO:0000259" key="2">
    <source>
        <dbReference type="Pfam" id="PF02517"/>
    </source>
</evidence>
<dbReference type="EMBL" id="AASE01000016">
    <property type="protein sequence ID" value="EAT58580.1"/>
    <property type="molecule type" value="Genomic_DNA"/>
</dbReference>
<dbReference type="OrthoDB" id="9777755at2"/>
<dbReference type="PANTHER" id="PTHR35797:SF1">
    <property type="entry name" value="PROTEASE"/>
    <property type="match status" value="1"/>
</dbReference>
<feature type="transmembrane region" description="Helical" evidence="1">
    <location>
        <begin position="12"/>
        <end position="32"/>
    </location>
</feature>
<dbReference type="GO" id="GO:0004175">
    <property type="term" value="F:endopeptidase activity"/>
    <property type="evidence" value="ECO:0007669"/>
    <property type="project" value="UniProtKB-ARBA"/>
</dbReference>
<evidence type="ECO:0000313" key="4">
    <source>
        <dbReference type="Proteomes" id="UP000004162"/>
    </source>
</evidence>
<feature type="transmembrane region" description="Helical" evidence="1">
    <location>
        <begin position="160"/>
        <end position="181"/>
    </location>
</feature>
<feature type="transmembrane region" description="Helical" evidence="1">
    <location>
        <begin position="82"/>
        <end position="105"/>
    </location>
</feature>
<dbReference type="Proteomes" id="UP000004162">
    <property type="component" value="Unassembled WGS sequence"/>
</dbReference>
<feature type="domain" description="CAAX prenyl protease 2/Lysostaphin resistance protein A-like" evidence="2">
    <location>
        <begin position="124"/>
        <end position="236"/>
    </location>
</feature>
<keyword evidence="1" id="KW-1133">Transmembrane helix</keyword>
<reference evidence="3 4" key="1">
    <citation type="submission" date="2006-07" db="EMBL/GenBank/DDBJ databases">
        <title>Annotation of the draft genome assembly of Chlorobium ferroxidans DSM 13031.</title>
        <authorList>
            <consortium name="US DOE Joint Genome Institute (JGI-ORNL)"/>
            <person name="Larimer F."/>
            <person name="Land M."/>
            <person name="Hauser L."/>
        </authorList>
    </citation>
    <scope>NUCLEOTIDE SEQUENCE [LARGE SCALE GENOMIC DNA]</scope>
    <source>
        <strain evidence="3 4">DSM 13031</strain>
    </source>
</reference>
<feature type="transmembrane region" description="Helical" evidence="1">
    <location>
        <begin position="196"/>
        <end position="216"/>
    </location>
</feature>
<feature type="transmembrane region" description="Helical" evidence="1">
    <location>
        <begin position="223"/>
        <end position="242"/>
    </location>
</feature>
<dbReference type="InterPro" id="IPR042150">
    <property type="entry name" value="MmRce1-like"/>
</dbReference>
<proteinExistence type="predicted"/>
<protein>
    <submittedName>
        <fullName evidence="3">Abortive infection protein</fullName>
    </submittedName>
</protein>
<dbReference type="InterPro" id="IPR003675">
    <property type="entry name" value="Rce1/LyrA-like_dom"/>
</dbReference>
<evidence type="ECO:0000256" key="1">
    <source>
        <dbReference type="SAM" id="Phobius"/>
    </source>
</evidence>
<accession>Q0YQP1</accession>
<feature type="transmembrane region" description="Helical" evidence="1">
    <location>
        <begin position="44"/>
        <end position="61"/>
    </location>
</feature>
<sequence>MNTGRQSKRSTIRNLWIFAFIALSIGWIGRGLNVVSGTPVGSEGVGQLLWIAAPLLTALLLRRFGGDGWKDFGFWPELKQRAVWYFLALVLFPLSAALILCIGMVTGLTTLPDLSSAGAAVFLHLFLVTLAPSFVKNIFEEFAWRGYLAPRLSSLGVHDLAGHLLVGVVWAAWHIPYYLFFLDRASFTAYSSQGPMLFFFMLFAGVIAMSLVYGEIRLLTGSVWPLLLLHTVSNAVGNPLLLHDFIRIAPGADIVVSPAPGSIVSIVLNCAVGFGLYRFRKGKGERL</sequence>
<dbReference type="PANTHER" id="PTHR35797">
    <property type="entry name" value="PROTEASE-RELATED"/>
    <property type="match status" value="1"/>
</dbReference>
<name>Q0YQP1_9CHLB</name>